<dbReference type="InterPro" id="IPR050482">
    <property type="entry name" value="Sensor_HK_TwoCompSys"/>
</dbReference>
<keyword evidence="5" id="KW-0902">Two-component regulatory system</keyword>
<evidence type="ECO:0000256" key="1">
    <source>
        <dbReference type="ARBA" id="ARBA00000085"/>
    </source>
</evidence>
<accession>A0A172U107</accession>
<dbReference type="EMBL" id="CP011390">
    <property type="protein sequence ID" value="ANE53039.1"/>
    <property type="molecule type" value="Genomic_DNA"/>
</dbReference>
<reference evidence="8 9" key="2">
    <citation type="journal article" date="2016" name="Int. J. Syst. Evol. Microbiol.">
        <title>Flavisolibacter tropicus sp. nov., isolated from tropical soil.</title>
        <authorList>
            <person name="Lee J.J."/>
            <person name="Kang M.S."/>
            <person name="Kim G.S."/>
            <person name="Lee C.S."/>
            <person name="Lim S."/>
            <person name="Lee J."/>
            <person name="Roh S.H."/>
            <person name="Kang H."/>
            <person name="Ha J.M."/>
            <person name="Bae S."/>
            <person name="Jung H.Y."/>
            <person name="Kim M.K."/>
        </authorList>
    </citation>
    <scope>NUCLEOTIDE SEQUENCE [LARGE SCALE GENOMIC DNA]</scope>
    <source>
        <strain evidence="8 9">LCS9</strain>
    </source>
</reference>
<dbReference type="SMART" id="SM00387">
    <property type="entry name" value="HATPase_c"/>
    <property type="match status" value="1"/>
</dbReference>
<evidence type="ECO:0000256" key="2">
    <source>
        <dbReference type="ARBA" id="ARBA00012438"/>
    </source>
</evidence>
<reference evidence="9" key="1">
    <citation type="submission" date="2015-01" db="EMBL/GenBank/DDBJ databases">
        <title>Flavisolibacter sp./LCS9/ whole genome sequencing.</title>
        <authorList>
            <person name="Kim M.K."/>
            <person name="Srinivasan S."/>
            <person name="Lee J.-J."/>
        </authorList>
    </citation>
    <scope>NUCLEOTIDE SEQUENCE [LARGE SCALE GENOMIC DNA]</scope>
    <source>
        <strain evidence="9">LCS9</strain>
    </source>
</reference>
<dbReference type="Gene3D" id="3.30.565.10">
    <property type="entry name" value="Histidine kinase-like ATPase, C-terminal domain"/>
    <property type="match status" value="1"/>
</dbReference>
<dbReference type="GO" id="GO:0000160">
    <property type="term" value="P:phosphorelay signal transduction system"/>
    <property type="evidence" value="ECO:0007669"/>
    <property type="project" value="UniProtKB-KW"/>
</dbReference>
<dbReference type="InterPro" id="IPR003594">
    <property type="entry name" value="HATPase_dom"/>
</dbReference>
<feature type="domain" description="Histidine kinase" evidence="7">
    <location>
        <begin position="451"/>
        <end position="637"/>
    </location>
</feature>
<dbReference type="InterPro" id="IPR011622">
    <property type="entry name" value="7TMR_DISM_rcpt_extracell_dom2"/>
</dbReference>
<proteinExistence type="predicted"/>
<evidence type="ECO:0000313" key="9">
    <source>
        <dbReference type="Proteomes" id="UP000077177"/>
    </source>
</evidence>
<evidence type="ECO:0000256" key="5">
    <source>
        <dbReference type="ARBA" id="ARBA00023012"/>
    </source>
</evidence>
<feature type="transmembrane region" description="Helical" evidence="6">
    <location>
        <begin position="300"/>
        <end position="321"/>
    </location>
</feature>
<comment type="catalytic activity">
    <reaction evidence="1">
        <text>ATP + protein L-histidine = ADP + protein N-phospho-L-histidine.</text>
        <dbReference type="EC" id="2.7.13.3"/>
    </reaction>
</comment>
<feature type="transmembrane region" description="Helical" evidence="6">
    <location>
        <begin position="270"/>
        <end position="288"/>
    </location>
</feature>
<dbReference type="KEGG" id="fla:SY85_23750"/>
<dbReference type="InterPro" id="IPR036890">
    <property type="entry name" value="HATPase_C_sf"/>
</dbReference>
<dbReference type="InterPro" id="IPR005467">
    <property type="entry name" value="His_kinase_dom"/>
</dbReference>
<dbReference type="RefSeq" id="WP_066408570.1">
    <property type="nucleotide sequence ID" value="NZ_CP011390.1"/>
</dbReference>
<feature type="transmembrane region" description="Helical" evidence="6">
    <location>
        <begin position="392"/>
        <end position="410"/>
    </location>
</feature>
<dbReference type="PROSITE" id="PS50109">
    <property type="entry name" value="HIS_KIN"/>
    <property type="match status" value="1"/>
</dbReference>
<dbReference type="GO" id="GO:0004673">
    <property type="term" value="F:protein histidine kinase activity"/>
    <property type="evidence" value="ECO:0007669"/>
    <property type="project" value="UniProtKB-EC"/>
</dbReference>
<feature type="transmembrane region" description="Helical" evidence="6">
    <location>
        <begin position="204"/>
        <end position="225"/>
    </location>
</feature>
<gene>
    <name evidence="8" type="ORF">SY85_23750</name>
</gene>
<dbReference type="Pfam" id="PF07695">
    <property type="entry name" value="7TMR-DISM_7TM"/>
    <property type="match status" value="1"/>
</dbReference>
<dbReference type="Gene3D" id="1.20.5.1930">
    <property type="match status" value="1"/>
</dbReference>
<dbReference type="AlphaFoldDB" id="A0A172U107"/>
<dbReference type="SUPFAM" id="SSF55874">
    <property type="entry name" value="ATPase domain of HSP90 chaperone/DNA topoisomerase II/histidine kinase"/>
    <property type="match status" value="1"/>
</dbReference>
<dbReference type="CDD" id="cd16917">
    <property type="entry name" value="HATPase_UhpB-NarQ-NarX-like"/>
    <property type="match status" value="1"/>
</dbReference>
<evidence type="ECO:0000313" key="8">
    <source>
        <dbReference type="EMBL" id="ANE53039.1"/>
    </source>
</evidence>
<keyword evidence="3" id="KW-0808">Transferase</keyword>
<keyword evidence="6" id="KW-0812">Transmembrane</keyword>
<dbReference type="OrthoDB" id="9760839at2"/>
<sequence>MSKQKLLLFAIASMARTALYFFRSLILLLLFMLMAKPAAARITLSLNGQELSFQQMPVGWVFDSSENREIERWRRISTEMEYLDASNLKMSYAPGMYWLYLDLSKLPTSDSVLYLEVRNPHINYLGAWLLSGSTVVKQYALTGDHMPFETRNVNHSQFVYKLNLQNRNNLQLVLLIDKRYEQLHLPLNFYNEYGFIKYQRNANLLAGLFIGVLVFILLFTLFLYFNIREKLYVYYALYVLMVTGYIFSDLGFSFMYFYPDLPSIADFSRPITLSLAPIFYILFSRSLLHVKVHFPKMYRFTNYFLLFFVACFIVGFGIPNAGTVRTFWLIFMQVMMLISILTVFIFSIASLRRGIKYSVYIIIATLIFTLFTQIYMQYITGNLQDIFLTRNAVNIGFSIELILLSLALSIRFKNYKLEAEELLVRLNKQQENIFKTISNHQEQEMKRLSHLLHDSVGAGLSSIKFNLEVVSNEPVQNAAILKSTIEDVSTLTDEIRSISHTLSPLLLQKKGLLNGLKHLTDRYNRTGKIKIWIESIGSQDSASFQNELLIFRIVQELLQNVIKHAGATEVMIQLIIEPQIISVLVEDNGKGFNKADIKDGLGFTQIKELATFVKGRFEVRSEINNGCSVSIEFPNIPNETTDKSATGG</sequence>
<evidence type="ECO:0000256" key="6">
    <source>
        <dbReference type="SAM" id="Phobius"/>
    </source>
</evidence>
<dbReference type="Pfam" id="PF07696">
    <property type="entry name" value="7TMR-DISMED2"/>
    <property type="match status" value="1"/>
</dbReference>
<evidence type="ECO:0000259" key="7">
    <source>
        <dbReference type="PROSITE" id="PS50109"/>
    </source>
</evidence>
<name>A0A172U107_9BACT</name>
<dbReference type="Pfam" id="PF02518">
    <property type="entry name" value="HATPase_c"/>
    <property type="match status" value="1"/>
</dbReference>
<organism evidence="8 9">
    <name type="scientific">Flavisolibacter tropicus</name>
    <dbReference type="NCBI Taxonomy" id="1492898"/>
    <lineage>
        <taxon>Bacteria</taxon>
        <taxon>Pseudomonadati</taxon>
        <taxon>Bacteroidota</taxon>
        <taxon>Chitinophagia</taxon>
        <taxon>Chitinophagales</taxon>
        <taxon>Chitinophagaceae</taxon>
        <taxon>Flavisolibacter</taxon>
    </lineage>
</organism>
<dbReference type="PANTHER" id="PTHR24421">
    <property type="entry name" value="NITRATE/NITRITE SENSOR PROTEIN NARX-RELATED"/>
    <property type="match status" value="1"/>
</dbReference>
<keyword evidence="6" id="KW-0472">Membrane</keyword>
<dbReference type="Gene3D" id="2.60.40.2380">
    <property type="match status" value="1"/>
</dbReference>
<dbReference type="STRING" id="1492898.SY85_23750"/>
<dbReference type="InterPro" id="IPR011623">
    <property type="entry name" value="7TMR_DISM_rcpt_extracell_dom1"/>
</dbReference>
<protein>
    <recommendedName>
        <fullName evidence="2">histidine kinase</fullName>
        <ecNumber evidence="2">2.7.13.3</ecNumber>
    </recommendedName>
</protein>
<feature type="transmembrane region" description="Helical" evidence="6">
    <location>
        <begin position="327"/>
        <end position="347"/>
    </location>
</feature>
<evidence type="ECO:0000256" key="3">
    <source>
        <dbReference type="ARBA" id="ARBA00022679"/>
    </source>
</evidence>
<dbReference type="EC" id="2.7.13.3" evidence="2"/>
<evidence type="ECO:0000256" key="4">
    <source>
        <dbReference type="ARBA" id="ARBA00022777"/>
    </source>
</evidence>
<keyword evidence="4" id="KW-0418">Kinase</keyword>
<keyword evidence="9" id="KW-1185">Reference proteome</keyword>
<feature type="transmembrane region" description="Helical" evidence="6">
    <location>
        <begin position="232"/>
        <end position="258"/>
    </location>
</feature>
<dbReference type="Proteomes" id="UP000077177">
    <property type="component" value="Chromosome"/>
</dbReference>
<feature type="transmembrane region" description="Helical" evidence="6">
    <location>
        <begin position="359"/>
        <end position="380"/>
    </location>
</feature>
<keyword evidence="6" id="KW-1133">Transmembrane helix</keyword>
<dbReference type="PANTHER" id="PTHR24421:SF10">
    <property type="entry name" value="NITRATE_NITRITE SENSOR PROTEIN NARQ"/>
    <property type="match status" value="1"/>
</dbReference>